<dbReference type="AlphaFoldDB" id="A0ABD0UIS4"/>
<proteinExistence type="predicted"/>
<feature type="region of interest" description="Disordered" evidence="1">
    <location>
        <begin position="56"/>
        <end position="87"/>
    </location>
</feature>
<keyword evidence="3" id="KW-1185">Reference proteome</keyword>
<dbReference type="EMBL" id="JANQDX010000016">
    <property type="protein sequence ID" value="KAL0910093.1"/>
    <property type="molecule type" value="Genomic_DNA"/>
</dbReference>
<reference evidence="2 3" key="1">
    <citation type="journal article" date="2024" name="Plant Biotechnol. J.">
        <title>Dendrobium thyrsiflorum genome and its molecular insights into genes involved in important horticultural traits.</title>
        <authorList>
            <person name="Chen B."/>
            <person name="Wang J.Y."/>
            <person name="Zheng P.J."/>
            <person name="Li K.L."/>
            <person name="Liang Y.M."/>
            <person name="Chen X.F."/>
            <person name="Zhang C."/>
            <person name="Zhao X."/>
            <person name="He X."/>
            <person name="Zhang G.Q."/>
            <person name="Liu Z.J."/>
            <person name="Xu Q."/>
        </authorList>
    </citation>
    <scope>NUCLEOTIDE SEQUENCE [LARGE SCALE GENOMIC DNA]</scope>
    <source>
        <strain evidence="2">GZMU011</strain>
    </source>
</reference>
<comment type="caution">
    <text evidence="2">The sequence shown here is derived from an EMBL/GenBank/DDBJ whole genome shotgun (WGS) entry which is preliminary data.</text>
</comment>
<gene>
    <name evidence="2" type="ORF">M5K25_021031</name>
</gene>
<evidence type="ECO:0000313" key="2">
    <source>
        <dbReference type="EMBL" id="KAL0910093.1"/>
    </source>
</evidence>
<evidence type="ECO:0000313" key="3">
    <source>
        <dbReference type="Proteomes" id="UP001552299"/>
    </source>
</evidence>
<dbReference type="Proteomes" id="UP001552299">
    <property type="component" value="Unassembled WGS sequence"/>
</dbReference>
<protein>
    <submittedName>
        <fullName evidence="2">Uncharacterized protein</fullName>
    </submittedName>
</protein>
<organism evidence="2 3">
    <name type="scientific">Dendrobium thyrsiflorum</name>
    <name type="common">Pinecone-like raceme dendrobium</name>
    <name type="synonym">Orchid</name>
    <dbReference type="NCBI Taxonomy" id="117978"/>
    <lineage>
        <taxon>Eukaryota</taxon>
        <taxon>Viridiplantae</taxon>
        <taxon>Streptophyta</taxon>
        <taxon>Embryophyta</taxon>
        <taxon>Tracheophyta</taxon>
        <taxon>Spermatophyta</taxon>
        <taxon>Magnoliopsida</taxon>
        <taxon>Liliopsida</taxon>
        <taxon>Asparagales</taxon>
        <taxon>Orchidaceae</taxon>
        <taxon>Epidendroideae</taxon>
        <taxon>Malaxideae</taxon>
        <taxon>Dendrobiinae</taxon>
        <taxon>Dendrobium</taxon>
    </lineage>
</organism>
<evidence type="ECO:0000256" key="1">
    <source>
        <dbReference type="SAM" id="MobiDB-lite"/>
    </source>
</evidence>
<feature type="compositionally biased region" description="Basic and acidic residues" evidence="1">
    <location>
        <begin position="62"/>
        <end position="75"/>
    </location>
</feature>
<accession>A0ABD0UIS4</accession>
<sequence length="141" mass="15877">MAGRKVEVLEGELGPLKADFEKIADFQNQIVSVNEKIEGRFAVLEDMLKKFLEAKSNPAKTSEAKETTVGHRRGENPNPFRRRKNPNVEILEGEDDMPLLESLSREERSIGFERMVAAFSGKREGFNHKGAKFERGRGGSE</sequence>
<name>A0ABD0UIS4_DENTH</name>